<dbReference type="CDD" id="cd16914">
    <property type="entry name" value="EcfT"/>
    <property type="match status" value="1"/>
</dbReference>
<keyword evidence="3 5" id="KW-1133">Transmembrane helix</keyword>
<reference evidence="6 7" key="1">
    <citation type="submission" date="2015-06" db="EMBL/GenBank/DDBJ databases">
        <title>Draft genome sequence of the purine-degrading Clostridium cylindrosporum HC-1 (DSM 605).</title>
        <authorList>
            <person name="Poehlein A."/>
            <person name="Schiel-Bengelsdorf B."/>
            <person name="Bengelsdorf F."/>
            <person name="Daniel R."/>
            <person name="Duerre P."/>
        </authorList>
    </citation>
    <scope>NUCLEOTIDE SEQUENCE [LARGE SCALE GENOMIC DNA]</scope>
    <source>
        <strain evidence="6 7">DSM 605</strain>
    </source>
</reference>
<dbReference type="PANTHER" id="PTHR33514:SF1">
    <property type="entry name" value="ABC TRANSPORTER PERMEASE"/>
    <property type="match status" value="1"/>
</dbReference>
<dbReference type="OrthoDB" id="8635523at2"/>
<dbReference type="Proteomes" id="UP000036756">
    <property type="component" value="Unassembled WGS sequence"/>
</dbReference>
<dbReference type="EMBL" id="LFVU01000026">
    <property type="protein sequence ID" value="KMT22018.1"/>
    <property type="molecule type" value="Genomic_DNA"/>
</dbReference>
<dbReference type="PATRIC" id="fig|1121307.3.peg.1643"/>
<dbReference type="GO" id="GO:0005886">
    <property type="term" value="C:plasma membrane"/>
    <property type="evidence" value="ECO:0007669"/>
    <property type="project" value="UniProtKB-ARBA"/>
</dbReference>
<accession>A0A0J8DCP8</accession>
<evidence type="ECO:0000256" key="4">
    <source>
        <dbReference type="ARBA" id="ARBA00023136"/>
    </source>
</evidence>
<name>A0A0J8DCP8_CLOCY</name>
<evidence type="ECO:0000256" key="2">
    <source>
        <dbReference type="ARBA" id="ARBA00022692"/>
    </source>
</evidence>
<proteinExistence type="predicted"/>
<dbReference type="STRING" id="1121307.CLCY_3c02890"/>
<keyword evidence="4 5" id="KW-0472">Membrane</keyword>
<dbReference type="InterPro" id="IPR003339">
    <property type="entry name" value="ABC/ECF_trnsptr_transmembrane"/>
</dbReference>
<gene>
    <name evidence="6" type="ORF">CLCY_3c02890</name>
</gene>
<evidence type="ECO:0000313" key="6">
    <source>
        <dbReference type="EMBL" id="KMT22018.1"/>
    </source>
</evidence>
<dbReference type="PANTHER" id="PTHR33514">
    <property type="entry name" value="PROTEIN ABCI12, CHLOROPLASTIC"/>
    <property type="match status" value="1"/>
</dbReference>
<evidence type="ECO:0000256" key="1">
    <source>
        <dbReference type="ARBA" id="ARBA00004141"/>
    </source>
</evidence>
<keyword evidence="2 5" id="KW-0812">Transmembrane</keyword>
<feature type="transmembrane region" description="Helical" evidence="5">
    <location>
        <begin position="67"/>
        <end position="86"/>
    </location>
</feature>
<protein>
    <submittedName>
        <fullName evidence="6">ABC-type cobalt transport system permease protein</fullName>
    </submittedName>
</protein>
<dbReference type="Pfam" id="PF02361">
    <property type="entry name" value="CbiQ"/>
    <property type="match status" value="1"/>
</dbReference>
<evidence type="ECO:0000313" key="7">
    <source>
        <dbReference type="Proteomes" id="UP000036756"/>
    </source>
</evidence>
<sequence>MAGSVTLSYIKKDSIIHNLTGATKLVFFLLWSIAAMFTYDTPVLLSMFIISLVLFRVSKIKFKEVKVALTFMAVLIIMNIIAIYIFSPEHGVKVYGTRHEVLHIIGNYTITLEQLFYMFNFMLKYLAVIPVALLFILATDPSEFASSLNRIGVSYKVGYAVAIALRYIPDIQKDYYNISKAQQAKGVELSKKDKFHRRLKNSATILLPLIISSINRIDVISNAMQLRGFGKNKKRTWYAEKPLRKLDIITLIIVIIVLILSFIVTFYDGNRFYNPFVK</sequence>
<keyword evidence="7" id="KW-1185">Reference proteome</keyword>
<comment type="subcellular location">
    <subcellularLocation>
        <location evidence="1">Membrane</location>
        <topology evidence="1">Multi-pass membrane protein</topology>
    </subcellularLocation>
</comment>
<evidence type="ECO:0000256" key="5">
    <source>
        <dbReference type="SAM" id="Phobius"/>
    </source>
</evidence>
<dbReference type="AlphaFoldDB" id="A0A0J8DCP8"/>
<feature type="transmembrane region" description="Helical" evidence="5">
    <location>
        <begin position="248"/>
        <end position="267"/>
    </location>
</feature>
<feature type="transmembrane region" description="Helical" evidence="5">
    <location>
        <begin position="28"/>
        <end position="55"/>
    </location>
</feature>
<feature type="transmembrane region" description="Helical" evidence="5">
    <location>
        <begin position="115"/>
        <end position="138"/>
    </location>
</feature>
<comment type="caution">
    <text evidence="6">The sequence shown here is derived from an EMBL/GenBank/DDBJ whole genome shotgun (WGS) entry which is preliminary data.</text>
</comment>
<evidence type="ECO:0000256" key="3">
    <source>
        <dbReference type="ARBA" id="ARBA00022989"/>
    </source>
</evidence>
<organism evidence="6 7">
    <name type="scientific">Clostridium cylindrosporum DSM 605</name>
    <dbReference type="NCBI Taxonomy" id="1121307"/>
    <lineage>
        <taxon>Bacteria</taxon>
        <taxon>Bacillati</taxon>
        <taxon>Bacillota</taxon>
        <taxon>Clostridia</taxon>
        <taxon>Eubacteriales</taxon>
        <taxon>Clostridiaceae</taxon>
        <taxon>Clostridium</taxon>
    </lineage>
</organism>
<dbReference type="RefSeq" id="WP_048570650.1">
    <property type="nucleotide sequence ID" value="NZ_LFVU01000026.1"/>
</dbReference>